<evidence type="ECO:0000313" key="13">
    <source>
        <dbReference type="Proteomes" id="UP000178040"/>
    </source>
</evidence>
<dbReference type="InterPro" id="IPR008909">
    <property type="entry name" value="DALR_anticod-bd"/>
</dbReference>
<evidence type="ECO:0000256" key="8">
    <source>
        <dbReference type="ARBA" id="ARBA00049339"/>
    </source>
</evidence>
<dbReference type="Pfam" id="PF00750">
    <property type="entry name" value="tRNA-synt_1d"/>
    <property type="match status" value="1"/>
</dbReference>
<dbReference type="GO" id="GO:0006420">
    <property type="term" value="P:arginyl-tRNA aminoacylation"/>
    <property type="evidence" value="ECO:0007669"/>
    <property type="project" value="UniProtKB-UniRule"/>
</dbReference>
<dbReference type="EMBL" id="MGAI01000044">
    <property type="protein sequence ID" value="OGK43601.1"/>
    <property type="molecule type" value="Genomic_DNA"/>
</dbReference>
<comment type="similarity">
    <text evidence="1 10">Belongs to the class-I aminoacyl-tRNA synthetase family.</text>
</comment>
<dbReference type="SUPFAM" id="SSF52374">
    <property type="entry name" value="Nucleotidylyl transferase"/>
    <property type="match status" value="1"/>
</dbReference>
<evidence type="ECO:0000256" key="7">
    <source>
        <dbReference type="ARBA" id="ARBA00023146"/>
    </source>
</evidence>
<feature type="non-terminal residue" evidence="12">
    <location>
        <position position="1"/>
    </location>
</feature>
<evidence type="ECO:0000256" key="5">
    <source>
        <dbReference type="ARBA" id="ARBA00022840"/>
    </source>
</evidence>
<evidence type="ECO:0000256" key="1">
    <source>
        <dbReference type="ARBA" id="ARBA00005594"/>
    </source>
</evidence>
<evidence type="ECO:0000256" key="4">
    <source>
        <dbReference type="ARBA" id="ARBA00022741"/>
    </source>
</evidence>
<sequence length="500" mass="57759">IEKIEVVKPGFINFWINTNYFLNYARKITQEIFDFPSFHLGKNKKIMIEFAHPNTHKLFHIGHLRNISSGEAICRILQAVGNNVIRANYQGDVGLHIAKCVYKLKSQSASWRTKIENLKTLHGKIEFLGKMYAEGNKAYETDEIAKKEIIEINKMIYEQNGEVIPLWKETRQWSLDYFDEIYKRVYTKFDRLYFESEMSNKGTQITKEALEKGILEKSEGAIVFNGKSYALDTRVFLNRLGIPTYEGKELALAEKEFSEFGEIDKCIHVVGPEQSSFFKVTFKVEELLNPKKYKGKQMHHIGGWVRLKQGKMSSRSGVVVEGPWLLDEAKKRILKDFKCDEDTAEAISVAAVKYSFLKNHISAEIAFDFDESISLEGNSGPYLLYTFVRTQSVLNKSTYHLGTTWINNGIAKLEKEERDLLRTLANYSETVYEAARNFSPNLIANYLYDLAQKYNLFYQKHKILLTEEKIRIFRLLLTKATGQVIKNGLYLLGIKTVNKM</sequence>
<evidence type="ECO:0000256" key="2">
    <source>
        <dbReference type="ARBA" id="ARBA00012837"/>
    </source>
</evidence>
<dbReference type="Gene3D" id="3.40.50.620">
    <property type="entry name" value="HUPs"/>
    <property type="match status" value="1"/>
</dbReference>
<comment type="catalytic activity">
    <reaction evidence="8">
        <text>tRNA(Arg) + L-arginine + ATP = L-arginyl-tRNA(Arg) + AMP + diphosphate</text>
        <dbReference type="Rhea" id="RHEA:20301"/>
        <dbReference type="Rhea" id="RHEA-COMP:9658"/>
        <dbReference type="Rhea" id="RHEA-COMP:9673"/>
        <dbReference type="ChEBI" id="CHEBI:30616"/>
        <dbReference type="ChEBI" id="CHEBI:32682"/>
        <dbReference type="ChEBI" id="CHEBI:33019"/>
        <dbReference type="ChEBI" id="CHEBI:78442"/>
        <dbReference type="ChEBI" id="CHEBI:78513"/>
        <dbReference type="ChEBI" id="CHEBI:456215"/>
        <dbReference type="EC" id="6.1.1.19"/>
    </reaction>
</comment>
<keyword evidence="7 10" id="KW-0030">Aminoacyl-tRNA synthetase</keyword>
<keyword evidence="6 10" id="KW-0648">Protein biosynthesis</keyword>
<dbReference type="InterPro" id="IPR009080">
    <property type="entry name" value="tRNAsynth_Ia_anticodon-bd"/>
</dbReference>
<proteinExistence type="inferred from homology"/>
<dbReference type="InterPro" id="IPR001278">
    <property type="entry name" value="Arg-tRNA-ligase"/>
</dbReference>
<evidence type="ECO:0000256" key="9">
    <source>
        <dbReference type="NCBIfam" id="TIGR00456"/>
    </source>
</evidence>
<dbReference type="Pfam" id="PF05746">
    <property type="entry name" value="DALR_1"/>
    <property type="match status" value="1"/>
</dbReference>
<dbReference type="FunFam" id="1.10.730.10:FF:000006">
    <property type="entry name" value="Arginyl-tRNA synthetase 2, mitochondrial"/>
    <property type="match status" value="1"/>
</dbReference>
<keyword evidence="3 10" id="KW-0436">Ligase</keyword>
<evidence type="ECO:0000313" key="12">
    <source>
        <dbReference type="EMBL" id="OGK43601.1"/>
    </source>
</evidence>
<evidence type="ECO:0000256" key="3">
    <source>
        <dbReference type="ARBA" id="ARBA00022598"/>
    </source>
</evidence>
<comment type="caution">
    <text evidence="12">The sequence shown here is derived from an EMBL/GenBank/DDBJ whole genome shotgun (WGS) entry which is preliminary data.</text>
</comment>
<dbReference type="PANTHER" id="PTHR11956:SF5">
    <property type="entry name" value="ARGININE--TRNA LIGASE, CYTOPLASMIC"/>
    <property type="match status" value="1"/>
</dbReference>
<dbReference type="InterPro" id="IPR035684">
    <property type="entry name" value="ArgRS_core"/>
</dbReference>
<dbReference type="EC" id="6.1.1.19" evidence="2 9"/>
<dbReference type="PANTHER" id="PTHR11956">
    <property type="entry name" value="ARGINYL-TRNA SYNTHETASE"/>
    <property type="match status" value="1"/>
</dbReference>
<dbReference type="Gene3D" id="1.10.730.10">
    <property type="entry name" value="Isoleucyl-tRNA Synthetase, Domain 1"/>
    <property type="match status" value="1"/>
</dbReference>
<dbReference type="SUPFAM" id="SSF47323">
    <property type="entry name" value="Anticodon-binding domain of a subclass of class I aminoacyl-tRNA synthetases"/>
    <property type="match status" value="1"/>
</dbReference>
<accession>A0A1F7IJS5</accession>
<dbReference type="GO" id="GO:0005524">
    <property type="term" value="F:ATP binding"/>
    <property type="evidence" value="ECO:0007669"/>
    <property type="project" value="UniProtKB-KW"/>
</dbReference>
<dbReference type="InterPro" id="IPR036695">
    <property type="entry name" value="Arg-tRNA-synth_N_sf"/>
</dbReference>
<dbReference type="AlphaFoldDB" id="A0A1F7IJS5"/>
<evidence type="ECO:0000256" key="10">
    <source>
        <dbReference type="RuleBase" id="RU363038"/>
    </source>
</evidence>
<dbReference type="Proteomes" id="UP000178040">
    <property type="component" value="Unassembled WGS sequence"/>
</dbReference>
<dbReference type="SMART" id="SM00836">
    <property type="entry name" value="DALR_1"/>
    <property type="match status" value="1"/>
</dbReference>
<gene>
    <name evidence="12" type="ORF">A3B40_05185</name>
</gene>
<name>A0A1F7IJS5_9BACT</name>
<evidence type="ECO:0000259" key="11">
    <source>
        <dbReference type="SMART" id="SM00836"/>
    </source>
</evidence>
<evidence type="ECO:0000256" key="6">
    <source>
        <dbReference type="ARBA" id="ARBA00022917"/>
    </source>
</evidence>
<reference evidence="12 13" key="1">
    <citation type="journal article" date="2016" name="Nat. Commun.">
        <title>Thousands of microbial genomes shed light on interconnected biogeochemical processes in an aquifer system.</title>
        <authorList>
            <person name="Anantharaman K."/>
            <person name="Brown C.T."/>
            <person name="Hug L.A."/>
            <person name="Sharon I."/>
            <person name="Castelle C.J."/>
            <person name="Probst A.J."/>
            <person name="Thomas B.C."/>
            <person name="Singh A."/>
            <person name="Wilkins M.J."/>
            <person name="Karaoz U."/>
            <person name="Brodie E.L."/>
            <person name="Williams K.H."/>
            <person name="Hubbard S.S."/>
            <person name="Banfield J.F."/>
        </authorList>
    </citation>
    <scope>NUCLEOTIDE SEQUENCE [LARGE SCALE GENOMIC DNA]</scope>
</reference>
<dbReference type="GO" id="GO:0005737">
    <property type="term" value="C:cytoplasm"/>
    <property type="evidence" value="ECO:0007669"/>
    <property type="project" value="UniProtKB-UniRule"/>
</dbReference>
<feature type="domain" description="DALR anticodon binding" evidence="11">
    <location>
        <begin position="383"/>
        <end position="500"/>
    </location>
</feature>
<organism evidence="12 13">
    <name type="scientific">Candidatus Roizmanbacteria bacterium RIFCSPLOWO2_01_FULL_37_16</name>
    <dbReference type="NCBI Taxonomy" id="1802058"/>
    <lineage>
        <taxon>Bacteria</taxon>
        <taxon>Candidatus Roizmaniibacteriota</taxon>
    </lineage>
</organism>
<dbReference type="InterPro" id="IPR014729">
    <property type="entry name" value="Rossmann-like_a/b/a_fold"/>
</dbReference>
<dbReference type="Gene3D" id="3.30.1360.70">
    <property type="entry name" value="Arginyl tRNA synthetase N-terminal domain"/>
    <property type="match status" value="1"/>
</dbReference>
<keyword evidence="5 10" id="KW-0067">ATP-binding</keyword>
<dbReference type="PRINTS" id="PR01038">
    <property type="entry name" value="TRNASYNTHARG"/>
</dbReference>
<keyword evidence="4 10" id="KW-0547">Nucleotide-binding</keyword>
<protein>
    <recommendedName>
        <fullName evidence="2 9">Arginine--tRNA ligase</fullName>
        <ecNumber evidence="2 9">6.1.1.19</ecNumber>
    </recommendedName>
</protein>
<dbReference type="NCBIfam" id="TIGR00456">
    <property type="entry name" value="argS"/>
    <property type="match status" value="1"/>
</dbReference>
<dbReference type="GO" id="GO:0004814">
    <property type="term" value="F:arginine-tRNA ligase activity"/>
    <property type="evidence" value="ECO:0007669"/>
    <property type="project" value="UniProtKB-UniRule"/>
</dbReference>